<dbReference type="PANTHER" id="PTHR43045:SF1">
    <property type="entry name" value="SHIKIMATE TRANSPORTER"/>
    <property type="match status" value="1"/>
</dbReference>
<dbReference type="CDD" id="cd17369">
    <property type="entry name" value="MFS_ShiA_like"/>
    <property type="match status" value="1"/>
</dbReference>
<sequence length="454" mass="47834">MNSRITVTAQAPPRHRMAGVLASSTIGSVVEWYDYNIFATSAAVVFPSVFFPHATPFVGAMESFATFAASFVLRPVGALVFGHFGDRYGRKTSLLVTLLMMGAATVLIGLIPAADTIGPAAPLLLVLFRIVQGVALGGEWGGGVLLTTEHAGERRRGLWGSLPQIGSPAANLCASGMMALAAAVSGDAFLQWGWRIPFLAGAVLLLIGVVLRLTVSDSPAFRKIKQEGQTARFPLLSLFRHDTKNLLLAAGSRIGVDVAYYTFATYSLSYLTANLHLRTNVGITALAVGAACEIVLIPLMGALSDRIGRKKVFLGGLAVFALWSFVFFPLVGSGSPALVILAFAVALGLGHAGTWGIMGSLYPELFRTQERYTGASFSFQLAGIFGGALAPFVATTLVASSLGLAGVTIYLLGSCALSCGCLLALPETFRSHLRVAEPGRQPGPAFPNERKERP</sequence>
<feature type="transmembrane region" description="Helical" evidence="7">
    <location>
        <begin position="32"/>
        <end position="51"/>
    </location>
</feature>
<keyword evidence="5 7" id="KW-1133">Transmembrane helix</keyword>
<feature type="transmembrane region" description="Helical" evidence="7">
    <location>
        <begin position="169"/>
        <end position="190"/>
    </location>
</feature>
<accession>A0ABP6W2T7</accession>
<evidence type="ECO:0000256" key="7">
    <source>
        <dbReference type="SAM" id="Phobius"/>
    </source>
</evidence>
<keyword evidence="4 7" id="KW-0812">Transmembrane</keyword>
<keyword evidence="10" id="KW-1185">Reference proteome</keyword>
<feature type="transmembrane region" description="Helical" evidence="7">
    <location>
        <begin position="246"/>
        <end position="269"/>
    </location>
</feature>
<protein>
    <submittedName>
        <fullName evidence="9">MFS transporter</fullName>
    </submittedName>
</protein>
<dbReference type="PROSITE" id="PS50850">
    <property type="entry name" value="MFS"/>
    <property type="match status" value="1"/>
</dbReference>
<gene>
    <name evidence="9" type="ORF">GCM10022222_31430</name>
</gene>
<evidence type="ECO:0000256" key="1">
    <source>
        <dbReference type="ARBA" id="ARBA00004651"/>
    </source>
</evidence>
<keyword evidence="3" id="KW-1003">Cell membrane</keyword>
<dbReference type="InterPro" id="IPR020846">
    <property type="entry name" value="MFS_dom"/>
</dbReference>
<dbReference type="PROSITE" id="PS00217">
    <property type="entry name" value="SUGAR_TRANSPORT_2"/>
    <property type="match status" value="1"/>
</dbReference>
<dbReference type="InterPro" id="IPR005829">
    <property type="entry name" value="Sugar_transporter_CS"/>
</dbReference>
<dbReference type="InterPro" id="IPR036259">
    <property type="entry name" value="MFS_trans_sf"/>
</dbReference>
<dbReference type="Gene3D" id="1.20.1250.20">
    <property type="entry name" value="MFS general substrate transporter like domains"/>
    <property type="match status" value="2"/>
</dbReference>
<feature type="transmembrane region" description="Helical" evidence="7">
    <location>
        <begin position="281"/>
        <end position="300"/>
    </location>
</feature>
<evidence type="ECO:0000313" key="10">
    <source>
        <dbReference type="Proteomes" id="UP001500689"/>
    </source>
</evidence>
<feature type="transmembrane region" description="Helical" evidence="7">
    <location>
        <begin position="312"/>
        <end position="331"/>
    </location>
</feature>
<dbReference type="Proteomes" id="UP001500689">
    <property type="component" value="Unassembled WGS sequence"/>
</dbReference>
<feature type="transmembrane region" description="Helical" evidence="7">
    <location>
        <begin position="196"/>
        <end position="215"/>
    </location>
</feature>
<feature type="transmembrane region" description="Helical" evidence="7">
    <location>
        <begin position="63"/>
        <end position="82"/>
    </location>
</feature>
<feature type="transmembrane region" description="Helical" evidence="7">
    <location>
        <begin position="404"/>
        <end position="425"/>
    </location>
</feature>
<evidence type="ECO:0000256" key="3">
    <source>
        <dbReference type="ARBA" id="ARBA00022475"/>
    </source>
</evidence>
<reference evidence="10" key="1">
    <citation type="journal article" date="2019" name="Int. J. Syst. Evol. Microbiol.">
        <title>The Global Catalogue of Microorganisms (GCM) 10K type strain sequencing project: providing services to taxonomists for standard genome sequencing and annotation.</title>
        <authorList>
            <consortium name="The Broad Institute Genomics Platform"/>
            <consortium name="The Broad Institute Genome Sequencing Center for Infectious Disease"/>
            <person name="Wu L."/>
            <person name="Ma J."/>
        </authorList>
    </citation>
    <scope>NUCLEOTIDE SEQUENCE [LARGE SCALE GENOMIC DNA]</scope>
    <source>
        <strain evidence="10">JCM 16898</strain>
    </source>
</reference>
<evidence type="ECO:0000256" key="6">
    <source>
        <dbReference type="ARBA" id="ARBA00023136"/>
    </source>
</evidence>
<comment type="subcellular location">
    <subcellularLocation>
        <location evidence="1">Cell membrane</location>
        <topology evidence="1">Multi-pass membrane protein</topology>
    </subcellularLocation>
</comment>
<evidence type="ECO:0000256" key="4">
    <source>
        <dbReference type="ARBA" id="ARBA00022692"/>
    </source>
</evidence>
<feature type="transmembrane region" description="Helical" evidence="7">
    <location>
        <begin position="94"/>
        <end position="114"/>
    </location>
</feature>
<evidence type="ECO:0000259" key="8">
    <source>
        <dbReference type="PROSITE" id="PS50850"/>
    </source>
</evidence>
<keyword evidence="2" id="KW-0813">Transport</keyword>
<dbReference type="InterPro" id="IPR011701">
    <property type="entry name" value="MFS"/>
</dbReference>
<dbReference type="PANTHER" id="PTHR43045">
    <property type="entry name" value="SHIKIMATE TRANSPORTER"/>
    <property type="match status" value="1"/>
</dbReference>
<feature type="domain" description="Major facilitator superfamily (MFS) profile" evidence="8">
    <location>
        <begin position="20"/>
        <end position="430"/>
    </location>
</feature>
<dbReference type="RefSeq" id="WP_344860254.1">
    <property type="nucleotide sequence ID" value="NZ_BAAAZN010000006.1"/>
</dbReference>
<dbReference type="Pfam" id="PF00083">
    <property type="entry name" value="Sugar_tr"/>
    <property type="match status" value="1"/>
</dbReference>
<evidence type="ECO:0000313" key="9">
    <source>
        <dbReference type="EMBL" id="GAA3545534.1"/>
    </source>
</evidence>
<evidence type="ECO:0000256" key="2">
    <source>
        <dbReference type="ARBA" id="ARBA00022448"/>
    </source>
</evidence>
<feature type="transmembrane region" description="Helical" evidence="7">
    <location>
        <begin position="126"/>
        <end position="148"/>
    </location>
</feature>
<dbReference type="PROSITE" id="PS00216">
    <property type="entry name" value="SUGAR_TRANSPORT_1"/>
    <property type="match status" value="1"/>
</dbReference>
<dbReference type="InterPro" id="IPR005828">
    <property type="entry name" value="MFS_sugar_transport-like"/>
</dbReference>
<organism evidence="9 10">
    <name type="scientific">Amycolatopsis ultiminotia</name>
    <dbReference type="NCBI Taxonomy" id="543629"/>
    <lineage>
        <taxon>Bacteria</taxon>
        <taxon>Bacillati</taxon>
        <taxon>Actinomycetota</taxon>
        <taxon>Actinomycetes</taxon>
        <taxon>Pseudonocardiales</taxon>
        <taxon>Pseudonocardiaceae</taxon>
        <taxon>Amycolatopsis</taxon>
    </lineage>
</organism>
<dbReference type="SUPFAM" id="SSF103473">
    <property type="entry name" value="MFS general substrate transporter"/>
    <property type="match status" value="1"/>
</dbReference>
<keyword evidence="6 7" id="KW-0472">Membrane</keyword>
<evidence type="ECO:0000256" key="5">
    <source>
        <dbReference type="ARBA" id="ARBA00022989"/>
    </source>
</evidence>
<dbReference type="EMBL" id="BAAAZN010000006">
    <property type="protein sequence ID" value="GAA3545534.1"/>
    <property type="molecule type" value="Genomic_DNA"/>
</dbReference>
<name>A0ABP6W2T7_9PSEU</name>
<feature type="transmembrane region" description="Helical" evidence="7">
    <location>
        <begin position="337"/>
        <end position="358"/>
    </location>
</feature>
<dbReference type="Pfam" id="PF07690">
    <property type="entry name" value="MFS_1"/>
    <property type="match status" value="1"/>
</dbReference>
<proteinExistence type="predicted"/>
<feature type="transmembrane region" description="Helical" evidence="7">
    <location>
        <begin position="379"/>
        <end position="398"/>
    </location>
</feature>
<comment type="caution">
    <text evidence="9">The sequence shown here is derived from an EMBL/GenBank/DDBJ whole genome shotgun (WGS) entry which is preliminary data.</text>
</comment>